<name>A0A382S7W3_9ZZZZ</name>
<protein>
    <submittedName>
        <fullName evidence="1">Uncharacterized protein</fullName>
    </submittedName>
</protein>
<sequence length="54" mass="6140">MSDFVSSMEATLATPPIRETFSSKVPEPTISRETYLADFENFLLERVEGLEEDL</sequence>
<evidence type="ECO:0000313" key="1">
    <source>
        <dbReference type="EMBL" id="SVD05515.1"/>
    </source>
</evidence>
<dbReference type="AlphaFoldDB" id="A0A382S7W3"/>
<proteinExistence type="predicted"/>
<organism evidence="1">
    <name type="scientific">marine metagenome</name>
    <dbReference type="NCBI Taxonomy" id="408172"/>
    <lineage>
        <taxon>unclassified sequences</taxon>
        <taxon>metagenomes</taxon>
        <taxon>ecological metagenomes</taxon>
    </lineage>
</organism>
<feature type="non-terminal residue" evidence="1">
    <location>
        <position position="54"/>
    </location>
</feature>
<gene>
    <name evidence="1" type="ORF">METZ01_LOCUS358369</name>
</gene>
<dbReference type="EMBL" id="UINC01126800">
    <property type="protein sequence ID" value="SVD05515.1"/>
    <property type="molecule type" value="Genomic_DNA"/>
</dbReference>
<reference evidence="1" key="1">
    <citation type="submission" date="2018-05" db="EMBL/GenBank/DDBJ databases">
        <authorList>
            <person name="Lanie J.A."/>
            <person name="Ng W.-L."/>
            <person name="Kazmierczak K.M."/>
            <person name="Andrzejewski T.M."/>
            <person name="Davidsen T.M."/>
            <person name="Wayne K.J."/>
            <person name="Tettelin H."/>
            <person name="Glass J.I."/>
            <person name="Rusch D."/>
            <person name="Podicherti R."/>
            <person name="Tsui H.-C.T."/>
            <person name="Winkler M.E."/>
        </authorList>
    </citation>
    <scope>NUCLEOTIDE SEQUENCE</scope>
</reference>
<accession>A0A382S7W3</accession>